<evidence type="ECO:0000313" key="2">
    <source>
        <dbReference type="Proteomes" id="UP000006873"/>
    </source>
</evidence>
<protein>
    <submittedName>
        <fullName evidence="1">Uncharacterized protein</fullName>
    </submittedName>
</protein>
<dbReference type="Proteomes" id="UP000006873">
    <property type="component" value="Chromosome"/>
</dbReference>
<dbReference type="EMBL" id="CP002273">
    <property type="protein sequence ID" value="ADO37472.1"/>
    <property type="molecule type" value="Genomic_DNA"/>
</dbReference>
<name>E3GNY2_9FIRM</name>
<keyword evidence="2" id="KW-1185">Reference proteome</keyword>
<organism evidence="1 2">
    <name type="scientific">Eubacterium callanderi</name>
    <dbReference type="NCBI Taxonomy" id="53442"/>
    <lineage>
        <taxon>Bacteria</taxon>
        <taxon>Bacillati</taxon>
        <taxon>Bacillota</taxon>
        <taxon>Clostridia</taxon>
        <taxon>Eubacteriales</taxon>
        <taxon>Eubacteriaceae</taxon>
        <taxon>Eubacterium</taxon>
    </lineage>
</organism>
<gene>
    <name evidence="1" type="ordered locus">ELI_2490</name>
</gene>
<accession>E3GNY2</accession>
<evidence type="ECO:0000313" key="1">
    <source>
        <dbReference type="EMBL" id="ADO37472.1"/>
    </source>
</evidence>
<reference key="1">
    <citation type="submission" date="2010-09" db="EMBL/GenBank/DDBJ databases">
        <authorList>
            <person name="Roh H."/>
            <person name="Ko H.-J."/>
            <person name="Kim D."/>
            <person name="Choi D.G."/>
            <person name="Park S."/>
            <person name="Kim S."/>
            <person name="Kim K.H."/>
            <person name="Chang I.S."/>
            <person name="Choi I.-G."/>
        </authorList>
    </citation>
    <scope>NUCLEOTIDE SEQUENCE</scope>
    <source>
        <strain>KIST612</strain>
    </source>
</reference>
<dbReference type="AlphaFoldDB" id="E3GNY2"/>
<reference evidence="1 2" key="2">
    <citation type="journal article" date="2011" name="J. Bacteriol.">
        <title>Complete genome sequence of a carbon monoxide-utilizing acetogen, Eubacterium limosum KIST612.</title>
        <authorList>
            <person name="Roh H."/>
            <person name="Ko H.J."/>
            <person name="Kim D."/>
            <person name="Choi D.G."/>
            <person name="Park S."/>
            <person name="Kim S."/>
            <person name="Chang I.S."/>
            <person name="Choi I.G."/>
        </authorList>
    </citation>
    <scope>NUCLEOTIDE SEQUENCE [LARGE SCALE GENOMIC DNA]</scope>
    <source>
        <strain evidence="1 2">KIST612</strain>
    </source>
</reference>
<sequence>MHKIKIRICIKFIKYIFYTKNYSLFPKENLRYSSINKTFKF</sequence>
<proteinExistence type="predicted"/>
<dbReference type="HOGENOM" id="CLU_3270212_0_0_9"/>
<dbReference type="KEGG" id="elm:ELI_2490"/>